<evidence type="ECO:0000259" key="2">
    <source>
        <dbReference type="SMART" id="SM01007"/>
    </source>
</evidence>
<dbReference type="PANTHER" id="PTHR10672:SF3">
    <property type="entry name" value="PROTEIN HU-LI TAI SHAO"/>
    <property type="match status" value="1"/>
</dbReference>
<keyword evidence="4" id="KW-1185">Reference proteome</keyword>
<name>A0A210RWE9_9BURK</name>
<dbReference type="RefSeq" id="WP_087909520.1">
    <property type="nucleotide sequence ID" value="NZ_NAIA01000003.1"/>
</dbReference>
<evidence type="ECO:0000313" key="3">
    <source>
        <dbReference type="EMBL" id="OWF65328.1"/>
    </source>
</evidence>
<accession>A0A210RWE9</accession>
<evidence type="ECO:0000313" key="4">
    <source>
        <dbReference type="Proteomes" id="UP000196880"/>
    </source>
</evidence>
<dbReference type="PANTHER" id="PTHR10672">
    <property type="entry name" value="ADDUCIN"/>
    <property type="match status" value="1"/>
</dbReference>
<dbReference type="AlphaFoldDB" id="A0A210RWE9"/>
<evidence type="ECO:0000256" key="1">
    <source>
        <dbReference type="ARBA" id="ARBA00037961"/>
    </source>
</evidence>
<proteinExistence type="inferred from homology"/>
<dbReference type="GO" id="GO:0051015">
    <property type="term" value="F:actin filament binding"/>
    <property type="evidence" value="ECO:0007669"/>
    <property type="project" value="TreeGrafter"/>
</dbReference>
<dbReference type="OrthoDB" id="8859181at2"/>
<comment type="similarity">
    <text evidence="1">Belongs to the aldolase class II family.</text>
</comment>
<protein>
    <recommendedName>
        <fullName evidence="2">Class II aldolase/adducin N-terminal domain-containing protein</fullName>
    </recommendedName>
</protein>
<dbReference type="Gene3D" id="3.40.225.10">
    <property type="entry name" value="Class II aldolase/adducin N-terminal domain"/>
    <property type="match status" value="1"/>
</dbReference>
<dbReference type="InterPro" id="IPR036409">
    <property type="entry name" value="Aldolase_II/adducin_N_sf"/>
</dbReference>
<dbReference type="SMART" id="SM01007">
    <property type="entry name" value="Aldolase_II"/>
    <property type="match status" value="1"/>
</dbReference>
<dbReference type="InterPro" id="IPR051017">
    <property type="entry name" value="Aldolase-II_Adducin_sf"/>
</dbReference>
<feature type="domain" description="Class II aldolase/adducin N-terminal" evidence="2">
    <location>
        <begin position="30"/>
        <end position="209"/>
    </location>
</feature>
<organism evidence="3 4">
    <name type="scientific">Polynucleobacter hirudinilacicola</name>
    <dbReference type="NCBI Taxonomy" id="1743166"/>
    <lineage>
        <taxon>Bacteria</taxon>
        <taxon>Pseudomonadati</taxon>
        <taxon>Pseudomonadota</taxon>
        <taxon>Betaproteobacteria</taxon>
        <taxon>Burkholderiales</taxon>
        <taxon>Burkholderiaceae</taxon>
        <taxon>Polynucleobacter</taxon>
    </lineage>
</organism>
<dbReference type="InterPro" id="IPR001303">
    <property type="entry name" value="Aldolase_II/adducin_N"/>
</dbReference>
<reference evidence="3 4" key="1">
    <citation type="submission" date="2017-03" db="EMBL/GenBank/DDBJ databases">
        <title>New species Polynucleobacter sp. MWH-EgelM1-30-B4.</title>
        <authorList>
            <person name="Hahn M.W."/>
        </authorList>
    </citation>
    <scope>NUCLEOTIDE SEQUENCE [LARGE SCALE GENOMIC DNA]</scope>
    <source>
        <strain evidence="3 4">MWH-EgelM1-30-B4</strain>
    </source>
</reference>
<dbReference type="EMBL" id="NAIA01000003">
    <property type="protein sequence ID" value="OWF65328.1"/>
    <property type="molecule type" value="Genomic_DNA"/>
</dbReference>
<comment type="caution">
    <text evidence="3">The sequence shown here is derived from an EMBL/GenBank/DDBJ whole genome shotgun (WGS) entry which is preliminary data.</text>
</comment>
<sequence length="254" mass="28077">MNSLKQTFHLNSEHWVSLGPISDQEKQVRIDLATAYQLACLKNWDDGIYTHISASVPGEDGAYLLNRFGLRFNEVTPQNLVKVNLQCQILAGEGPVNQTGFAIHGAVHAARPDAKCVLHLHVDSVIAVSAQTQGLLPISQHALRFYEDMAYHHYQGLALSSDEQADLVKSLGHKKAILLHNHGSIVCGSSVQQAFYLMDVLDKACKIQVLSGSSTDLIRPSQKIFELTYKQLCSDGDEEGQLEWPAYQRILLAS</sequence>
<dbReference type="SUPFAM" id="SSF53639">
    <property type="entry name" value="AraD/HMP-PK domain-like"/>
    <property type="match status" value="1"/>
</dbReference>
<dbReference type="Proteomes" id="UP000196880">
    <property type="component" value="Unassembled WGS sequence"/>
</dbReference>
<dbReference type="Pfam" id="PF00596">
    <property type="entry name" value="Aldolase_II"/>
    <property type="match status" value="1"/>
</dbReference>
<dbReference type="NCBIfam" id="NF005451">
    <property type="entry name" value="PRK07044.1"/>
    <property type="match status" value="1"/>
</dbReference>
<gene>
    <name evidence="3" type="ORF">B6A14_05875</name>
</gene>
<dbReference type="GO" id="GO:0005856">
    <property type="term" value="C:cytoskeleton"/>
    <property type="evidence" value="ECO:0007669"/>
    <property type="project" value="TreeGrafter"/>
</dbReference>